<dbReference type="GO" id="GO:0003700">
    <property type="term" value="F:DNA-binding transcription factor activity"/>
    <property type="evidence" value="ECO:0007669"/>
    <property type="project" value="InterPro"/>
</dbReference>
<dbReference type="InterPro" id="IPR000847">
    <property type="entry name" value="LysR_HTH_N"/>
</dbReference>
<gene>
    <name evidence="7" type="ORF">GPX89_29845</name>
</gene>
<sequence>MTGHGGRSRENLCGEVAGSCGRQICWAAFNPAQRLASMVDRLGIEAFLILAEERHFGRTAQRLHLTTGRISQTIRKLERNIGAPLFERTSRKVQLTPLGERLYRRLRPAYDEIVAGFEEARSFAQGACGVLRVGFVSSAAGLLAVEAAVLFEQRNPGWRAEAKQVAPTHCLRAVRERDVDVLIVVTPHDEPDMTTGPEFFTEQRVLAVSAAHPFARRRSVSMSDLADIELLSINSTGDFPRGWRADRLERGAGASFDTVAEALALIGADRGAYVFGAQIMHFHARPDVRYIPILDAEPMGWVPTWLTARDGEVIRSFVAAAVDTPIPDYFGRHSFVEPD</sequence>
<dbReference type="AlphaFoldDB" id="A0A7K1V4L8"/>
<comment type="similarity">
    <text evidence="1">Belongs to the LysR transcriptional regulatory family.</text>
</comment>
<accession>A0A7K1V4L8</accession>
<evidence type="ECO:0000256" key="3">
    <source>
        <dbReference type="ARBA" id="ARBA00023125"/>
    </source>
</evidence>
<feature type="domain" description="HTH lysR-type" evidence="6">
    <location>
        <begin position="44"/>
        <end position="96"/>
    </location>
</feature>
<keyword evidence="5" id="KW-0804">Transcription</keyword>
<dbReference type="SUPFAM" id="SSF53850">
    <property type="entry name" value="Periplasmic binding protein-like II"/>
    <property type="match status" value="1"/>
</dbReference>
<dbReference type="InterPro" id="IPR036390">
    <property type="entry name" value="WH_DNA-bd_sf"/>
</dbReference>
<name>A0A7K1V4L8_9NOCA</name>
<dbReference type="Gene3D" id="3.40.190.10">
    <property type="entry name" value="Periplasmic binding protein-like II"/>
    <property type="match status" value="2"/>
</dbReference>
<organism evidence="7 8">
    <name type="scientific">Nocardia terrae</name>
    <dbReference type="NCBI Taxonomy" id="2675851"/>
    <lineage>
        <taxon>Bacteria</taxon>
        <taxon>Bacillati</taxon>
        <taxon>Actinomycetota</taxon>
        <taxon>Actinomycetes</taxon>
        <taxon>Mycobacteriales</taxon>
        <taxon>Nocardiaceae</taxon>
        <taxon>Nocardia</taxon>
    </lineage>
</organism>
<evidence type="ECO:0000313" key="7">
    <source>
        <dbReference type="EMBL" id="MVU81432.1"/>
    </source>
</evidence>
<dbReference type="GO" id="GO:0032993">
    <property type="term" value="C:protein-DNA complex"/>
    <property type="evidence" value="ECO:0007669"/>
    <property type="project" value="TreeGrafter"/>
</dbReference>
<keyword evidence="2" id="KW-0805">Transcription regulation</keyword>
<evidence type="ECO:0000313" key="8">
    <source>
        <dbReference type="Proteomes" id="UP000466794"/>
    </source>
</evidence>
<dbReference type="Gene3D" id="1.10.10.10">
    <property type="entry name" value="Winged helix-like DNA-binding domain superfamily/Winged helix DNA-binding domain"/>
    <property type="match status" value="1"/>
</dbReference>
<dbReference type="PROSITE" id="PS50931">
    <property type="entry name" value="HTH_LYSR"/>
    <property type="match status" value="1"/>
</dbReference>
<dbReference type="EMBL" id="WRPP01000006">
    <property type="protein sequence ID" value="MVU81432.1"/>
    <property type="molecule type" value="Genomic_DNA"/>
</dbReference>
<protein>
    <submittedName>
        <fullName evidence="7">LysR family transcriptional regulator</fullName>
    </submittedName>
</protein>
<dbReference type="InterPro" id="IPR005119">
    <property type="entry name" value="LysR_subst-bd"/>
</dbReference>
<keyword evidence="8" id="KW-1185">Reference proteome</keyword>
<proteinExistence type="inferred from homology"/>
<evidence type="ECO:0000259" key="6">
    <source>
        <dbReference type="PROSITE" id="PS50931"/>
    </source>
</evidence>
<comment type="caution">
    <text evidence="7">The sequence shown here is derived from an EMBL/GenBank/DDBJ whole genome shotgun (WGS) entry which is preliminary data.</text>
</comment>
<evidence type="ECO:0000256" key="4">
    <source>
        <dbReference type="ARBA" id="ARBA00023159"/>
    </source>
</evidence>
<dbReference type="FunFam" id="1.10.10.10:FF:000001">
    <property type="entry name" value="LysR family transcriptional regulator"/>
    <property type="match status" value="1"/>
</dbReference>
<keyword evidence="3" id="KW-0238">DNA-binding</keyword>
<keyword evidence="4" id="KW-0010">Activator</keyword>
<dbReference type="Proteomes" id="UP000466794">
    <property type="component" value="Unassembled WGS sequence"/>
</dbReference>
<dbReference type="SUPFAM" id="SSF46785">
    <property type="entry name" value="Winged helix' DNA-binding domain"/>
    <property type="match status" value="1"/>
</dbReference>
<dbReference type="InterPro" id="IPR036388">
    <property type="entry name" value="WH-like_DNA-bd_sf"/>
</dbReference>
<dbReference type="Pfam" id="PF00126">
    <property type="entry name" value="HTH_1"/>
    <property type="match status" value="1"/>
</dbReference>
<evidence type="ECO:0000256" key="5">
    <source>
        <dbReference type="ARBA" id="ARBA00023163"/>
    </source>
</evidence>
<dbReference type="PANTHER" id="PTHR30346">
    <property type="entry name" value="TRANSCRIPTIONAL DUAL REGULATOR HCAR-RELATED"/>
    <property type="match status" value="1"/>
</dbReference>
<dbReference type="GO" id="GO:0003677">
    <property type="term" value="F:DNA binding"/>
    <property type="evidence" value="ECO:0007669"/>
    <property type="project" value="UniProtKB-KW"/>
</dbReference>
<evidence type="ECO:0000256" key="1">
    <source>
        <dbReference type="ARBA" id="ARBA00009437"/>
    </source>
</evidence>
<evidence type="ECO:0000256" key="2">
    <source>
        <dbReference type="ARBA" id="ARBA00023015"/>
    </source>
</evidence>
<reference evidence="7 8" key="1">
    <citation type="submission" date="2019-12" db="EMBL/GenBank/DDBJ databases">
        <title>Nocardia sp. nov. ET3-3 isolated from soil.</title>
        <authorList>
            <person name="Kanchanasin P."/>
            <person name="Tanasupawat S."/>
            <person name="Yuki M."/>
            <person name="Kudo T."/>
        </authorList>
    </citation>
    <scope>NUCLEOTIDE SEQUENCE [LARGE SCALE GENOMIC DNA]</scope>
    <source>
        <strain evidence="7 8">ET3-3</strain>
    </source>
</reference>
<dbReference type="Pfam" id="PF03466">
    <property type="entry name" value="LysR_substrate"/>
    <property type="match status" value="1"/>
</dbReference>
<dbReference type="PANTHER" id="PTHR30346:SF0">
    <property type="entry name" value="HCA OPERON TRANSCRIPTIONAL ACTIVATOR HCAR"/>
    <property type="match status" value="1"/>
</dbReference>